<dbReference type="InterPro" id="IPR050117">
    <property type="entry name" value="MAPK"/>
</dbReference>
<reference evidence="8" key="1">
    <citation type="submission" date="2022-12" db="EMBL/GenBank/DDBJ databases">
        <title>Draft genome assemblies for two species of Escallonia (Escalloniales).</title>
        <authorList>
            <person name="Chanderbali A."/>
            <person name="Dervinis C."/>
            <person name="Anghel I."/>
            <person name="Soltis D."/>
            <person name="Soltis P."/>
            <person name="Zapata F."/>
        </authorList>
    </citation>
    <scope>NUCLEOTIDE SEQUENCE</scope>
    <source>
        <strain evidence="8">UCBG92.1500</strain>
        <tissue evidence="8">Leaf</tissue>
    </source>
</reference>
<dbReference type="AlphaFoldDB" id="A0AA88R570"/>
<evidence type="ECO:0000256" key="5">
    <source>
        <dbReference type="ARBA" id="ARBA00022777"/>
    </source>
</evidence>
<sequence>MAKLKEATLVVPKYPLYNGPLHENNIVMSLKMYHTDTTADVPENSVHLDLGNVPCMDQLFKGMKTGTSMIGAYVTNPTLVEDFDIDLAALRVEEVIDKGSYGFIYSAYDTHLGEKVTIQKINDILEHVSDATRILREIKLLSLLRHSDIVEIKHILLPHSRREFKDKYVVFKHMEFDLHQVIKANDDLTPEHYQIFLY</sequence>
<feature type="domain" description="Protein kinase" evidence="7">
    <location>
        <begin position="90"/>
        <end position="198"/>
    </location>
</feature>
<name>A0AA88R570_9ASTE</name>
<dbReference type="GO" id="GO:0005524">
    <property type="term" value="F:ATP binding"/>
    <property type="evidence" value="ECO:0007669"/>
    <property type="project" value="UniProtKB-KW"/>
</dbReference>
<protein>
    <recommendedName>
        <fullName evidence="7">Protein kinase domain-containing protein</fullName>
    </recommendedName>
</protein>
<organism evidence="8 9">
    <name type="scientific">Escallonia rubra</name>
    <dbReference type="NCBI Taxonomy" id="112253"/>
    <lineage>
        <taxon>Eukaryota</taxon>
        <taxon>Viridiplantae</taxon>
        <taxon>Streptophyta</taxon>
        <taxon>Embryophyta</taxon>
        <taxon>Tracheophyta</taxon>
        <taxon>Spermatophyta</taxon>
        <taxon>Magnoliopsida</taxon>
        <taxon>eudicotyledons</taxon>
        <taxon>Gunneridae</taxon>
        <taxon>Pentapetalae</taxon>
        <taxon>asterids</taxon>
        <taxon>campanulids</taxon>
        <taxon>Escalloniales</taxon>
        <taxon>Escalloniaceae</taxon>
        <taxon>Escallonia</taxon>
    </lineage>
</organism>
<keyword evidence="2" id="KW-0723">Serine/threonine-protein kinase</keyword>
<evidence type="ECO:0000256" key="1">
    <source>
        <dbReference type="ARBA" id="ARBA00008832"/>
    </source>
</evidence>
<evidence type="ECO:0000256" key="4">
    <source>
        <dbReference type="ARBA" id="ARBA00022741"/>
    </source>
</evidence>
<evidence type="ECO:0000256" key="2">
    <source>
        <dbReference type="ARBA" id="ARBA00022527"/>
    </source>
</evidence>
<evidence type="ECO:0000313" key="8">
    <source>
        <dbReference type="EMBL" id="KAK2982924.1"/>
    </source>
</evidence>
<dbReference type="EMBL" id="JAVXUO010001376">
    <property type="protein sequence ID" value="KAK2982924.1"/>
    <property type="molecule type" value="Genomic_DNA"/>
</dbReference>
<evidence type="ECO:0000256" key="6">
    <source>
        <dbReference type="ARBA" id="ARBA00022840"/>
    </source>
</evidence>
<proteinExistence type="inferred from homology"/>
<keyword evidence="4" id="KW-0547">Nucleotide-binding</keyword>
<evidence type="ECO:0000313" key="9">
    <source>
        <dbReference type="Proteomes" id="UP001187471"/>
    </source>
</evidence>
<dbReference type="GO" id="GO:0004674">
    <property type="term" value="F:protein serine/threonine kinase activity"/>
    <property type="evidence" value="ECO:0007669"/>
    <property type="project" value="UniProtKB-KW"/>
</dbReference>
<comment type="caution">
    <text evidence="8">The sequence shown here is derived from an EMBL/GenBank/DDBJ whole genome shotgun (WGS) entry which is preliminary data.</text>
</comment>
<comment type="similarity">
    <text evidence="1">Belongs to the protein kinase superfamily. CMGC Ser/Thr protein kinase family. MAP kinase subfamily.</text>
</comment>
<evidence type="ECO:0000256" key="3">
    <source>
        <dbReference type="ARBA" id="ARBA00022679"/>
    </source>
</evidence>
<evidence type="ECO:0000259" key="7">
    <source>
        <dbReference type="PROSITE" id="PS50011"/>
    </source>
</evidence>
<keyword evidence="5" id="KW-0418">Kinase</keyword>
<dbReference type="Proteomes" id="UP001187471">
    <property type="component" value="Unassembled WGS sequence"/>
</dbReference>
<gene>
    <name evidence="8" type="ORF">RJ640_006338</name>
</gene>
<accession>A0AA88R570</accession>
<dbReference type="FunFam" id="3.30.200.20:FF:000046">
    <property type="entry name" value="Mitogen-activated protein kinase"/>
    <property type="match status" value="1"/>
</dbReference>
<keyword evidence="9" id="KW-1185">Reference proteome</keyword>
<dbReference type="Gene3D" id="3.30.200.20">
    <property type="entry name" value="Phosphorylase Kinase, domain 1"/>
    <property type="match status" value="1"/>
</dbReference>
<dbReference type="Pfam" id="PF00069">
    <property type="entry name" value="Pkinase"/>
    <property type="match status" value="1"/>
</dbReference>
<dbReference type="InterPro" id="IPR000719">
    <property type="entry name" value="Prot_kinase_dom"/>
</dbReference>
<keyword evidence="6" id="KW-0067">ATP-binding</keyword>
<dbReference type="InterPro" id="IPR011009">
    <property type="entry name" value="Kinase-like_dom_sf"/>
</dbReference>
<dbReference type="PANTHER" id="PTHR24055">
    <property type="entry name" value="MITOGEN-ACTIVATED PROTEIN KINASE"/>
    <property type="match status" value="1"/>
</dbReference>
<dbReference type="SUPFAM" id="SSF56112">
    <property type="entry name" value="Protein kinase-like (PK-like)"/>
    <property type="match status" value="1"/>
</dbReference>
<dbReference type="PROSITE" id="PS50011">
    <property type="entry name" value="PROTEIN_KINASE_DOM"/>
    <property type="match status" value="1"/>
</dbReference>
<keyword evidence="3" id="KW-0808">Transferase</keyword>